<dbReference type="EMBL" id="CYUD01000009">
    <property type="protein sequence ID" value="CUK08273.1"/>
    <property type="molecule type" value="Genomic_DNA"/>
</dbReference>
<reference evidence="2" key="1">
    <citation type="submission" date="2015-09" db="EMBL/GenBank/DDBJ databases">
        <authorList>
            <person name="Rodrigo-Torres L."/>
            <person name="Arahal D.R."/>
        </authorList>
    </citation>
    <scope>NUCLEOTIDE SEQUENCE [LARGE SCALE GENOMIC DNA]</scope>
    <source>
        <strain evidence="2">CECT 5091</strain>
    </source>
</reference>
<dbReference type="OrthoDB" id="7889187at2"/>
<keyword evidence="2" id="KW-1185">Reference proteome</keyword>
<organism evidence="1 2">
    <name type="scientific">Ruegeria denitrificans</name>
    <dbReference type="NCBI Taxonomy" id="1715692"/>
    <lineage>
        <taxon>Bacteria</taxon>
        <taxon>Pseudomonadati</taxon>
        <taxon>Pseudomonadota</taxon>
        <taxon>Alphaproteobacteria</taxon>
        <taxon>Rhodobacterales</taxon>
        <taxon>Roseobacteraceae</taxon>
        <taxon>Ruegeria</taxon>
    </lineage>
</organism>
<sequence>MAEDIECGLTIREEVDQNLSGELIDRMRNLIEAQRDETVFRDRLVHVLTRYQRYLAVTKTVMRKERRKQISALLGKAQGFLVTMEALHPEVRQSLESVLDANTLDDRWEGYDFFDLDQPIPSHDDTLDQAQSMTRKIIEACHLELDLLDESKSDKRGSRKPSLDQLLIDLAGLFEAETEQPAASNCYRDETSKDAYNGKFFNMAKTLLDEIDPGSYDTSAALGIRILRVI</sequence>
<proteinExistence type="predicted"/>
<dbReference type="Proteomes" id="UP000051260">
    <property type="component" value="Unassembled WGS sequence"/>
</dbReference>
<evidence type="ECO:0000313" key="2">
    <source>
        <dbReference type="Proteomes" id="UP000051260"/>
    </source>
</evidence>
<name>A0A0P1IEI9_9RHOB</name>
<protein>
    <submittedName>
        <fullName evidence="1">Uncharacterized protein</fullName>
    </submittedName>
</protein>
<accession>A0A0P1IEI9</accession>
<gene>
    <name evidence="1" type="ORF">RUE5091_03059</name>
</gene>
<dbReference type="AlphaFoldDB" id="A0A0P1IEI9"/>
<dbReference type="RefSeq" id="WP_131726319.1">
    <property type="nucleotide sequence ID" value="NZ_CYUD01000009.1"/>
</dbReference>
<evidence type="ECO:0000313" key="1">
    <source>
        <dbReference type="EMBL" id="CUK08273.1"/>
    </source>
</evidence>